<keyword evidence="5" id="KW-0067">ATP-binding</keyword>
<comment type="pathway">
    <text evidence="5">Cofactor biosynthesis; NAD(+) biosynthesis; NAD(+) from nicotinamide D-ribonucleotide: step 1/1.</text>
</comment>
<keyword evidence="4 5" id="KW-0548">Nucleotidyltransferase</keyword>
<dbReference type="NCBIfam" id="NF002243">
    <property type="entry name" value="PRK01153.1"/>
    <property type="match status" value="1"/>
</dbReference>
<dbReference type="UniPathway" id="UPA00253">
    <property type="reaction ID" value="UER00600"/>
</dbReference>
<dbReference type="NCBIfam" id="TIGR01527">
    <property type="entry name" value="arch_NMN_Atrans"/>
    <property type="match status" value="1"/>
</dbReference>
<dbReference type="GO" id="GO:0005737">
    <property type="term" value="C:cytoplasm"/>
    <property type="evidence" value="ECO:0007669"/>
    <property type="project" value="UniProtKB-SubCell"/>
</dbReference>
<evidence type="ECO:0000256" key="2">
    <source>
        <dbReference type="ARBA" id="ARBA00022490"/>
    </source>
</evidence>
<keyword evidence="5" id="KW-0662">Pyridine nucleotide biosynthesis</keyword>
<keyword evidence="2 5" id="KW-0963">Cytoplasm</keyword>
<dbReference type="CDD" id="cd02166">
    <property type="entry name" value="NMNAT_Archaea"/>
    <property type="match status" value="1"/>
</dbReference>
<dbReference type="NCBIfam" id="TIGR00125">
    <property type="entry name" value="cyt_tran_rel"/>
    <property type="match status" value="1"/>
</dbReference>
<dbReference type="Gene3D" id="3.40.50.620">
    <property type="entry name" value="HUPs"/>
    <property type="match status" value="1"/>
</dbReference>
<dbReference type="AlphaFoldDB" id="F8ANS9"/>
<dbReference type="HAMAP" id="MF_00243">
    <property type="entry name" value="NMN_adenylyltr"/>
    <property type="match status" value="1"/>
</dbReference>
<dbReference type="GO" id="GO:0009435">
    <property type="term" value="P:NAD+ biosynthetic process"/>
    <property type="evidence" value="ECO:0007669"/>
    <property type="project" value="UniProtKB-UniRule"/>
</dbReference>
<dbReference type="EMBL" id="CP002792">
    <property type="protein sequence ID" value="AEH06278.1"/>
    <property type="molecule type" value="Genomic_DNA"/>
</dbReference>
<dbReference type="InterPro" id="IPR006418">
    <property type="entry name" value="NMN_Atrans_arc"/>
</dbReference>
<evidence type="ECO:0000313" key="8">
    <source>
        <dbReference type="EMBL" id="AEH06278.1"/>
    </source>
</evidence>
<dbReference type="InterPro" id="IPR014729">
    <property type="entry name" value="Rossmann-like_a/b/a_fold"/>
</dbReference>
<comment type="subcellular location">
    <subcellularLocation>
        <location evidence="5">Cytoplasm</location>
    </subcellularLocation>
</comment>
<evidence type="ECO:0000256" key="5">
    <source>
        <dbReference type="HAMAP-Rule" id="MF_00243"/>
    </source>
</evidence>
<keyword evidence="3 5" id="KW-0808">Transferase</keyword>
<protein>
    <recommendedName>
        <fullName evidence="5 6">Nicotinamide-nucleotide adenylyltransferase</fullName>
        <ecNumber evidence="5 6">2.7.7.1</ecNumber>
    </recommendedName>
    <alternativeName>
        <fullName evidence="5">NAD(+) diphosphorylase</fullName>
    </alternativeName>
    <alternativeName>
        <fullName evidence="5">NAD(+) pyrophosphorylase</fullName>
    </alternativeName>
    <alternativeName>
        <fullName evidence="5">NMN adenylyltransferase</fullName>
    </alternativeName>
</protein>
<proteinExistence type="inferred from homology"/>
<feature type="domain" description="Cytidyltransferase-like" evidence="7">
    <location>
        <begin position="4"/>
        <end position="132"/>
    </location>
</feature>
<sequence>MRALVVGRWQPFHNGHLTIIKEIANDVDEIIIGVGSAQKSHTLNDPFTAGERIMMIIKTLKKFGFPYYVIPIRDIDFNALWVSYVESLTPPFDLIYTGNALVRELFEERGYVVKKPKLYNRKEYSGTEIRRRILNNEEWKHLVPGEVVEVIDEIDGENRIKRLSKKDYLI</sequence>
<evidence type="ECO:0000256" key="3">
    <source>
        <dbReference type="ARBA" id="ARBA00022679"/>
    </source>
</evidence>
<gene>
    <name evidence="8" type="ordered locus">Metok_0288</name>
</gene>
<dbReference type="PANTHER" id="PTHR21342:SF0">
    <property type="entry name" value="BIFUNCTIONAL NMN ADENYLYLTRANSFERASE_NUDIX HYDROLASE"/>
    <property type="match status" value="1"/>
</dbReference>
<keyword evidence="5" id="KW-0547">Nucleotide-binding</keyword>
<dbReference type="KEGG" id="mok:Metok_0288"/>
<evidence type="ECO:0000256" key="4">
    <source>
        <dbReference type="ARBA" id="ARBA00022695"/>
    </source>
</evidence>
<reference evidence="8" key="1">
    <citation type="submission" date="2011-05" db="EMBL/GenBank/DDBJ databases">
        <title>Complete sequence of chromosome of Methanothermococcus okinawensis IH1.</title>
        <authorList>
            <consortium name="US DOE Joint Genome Institute"/>
            <person name="Lucas S."/>
            <person name="Han J."/>
            <person name="Lapidus A."/>
            <person name="Cheng J.-F."/>
            <person name="Goodwin L."/>
            <person name="Pitluck S."/>
            <person name="Peters L."/>
            <person name="Mikhailova N."/>
            <person name="Held B."/>
            <person name="Han C."/>
            <person name="Tapia R."/>
            <person name="Land M."/>
            <person name="Hauser L."/>
            <person name="Kyrpides N."/>
            <person name="Ivanova N."/>
            <person name="Pagani I."/>
            <person name="Sieprawska-Lupa M."/>
            <person name="Takai K."/>
            <person name="Miyazaki J."/>
            <person name="Whitman W."/>
            <person name="Woyke T."/>
        </authorList>
    </citation>
    <scope>NUCLEOTIDE SEQUENCE [LARGE SCALE GENOMIC DNA]</scope>
    <source>
        <strain evidence="8">IH1</strain>
    </source>
</reference>
<dbReference type="SUPFAM" id="SSF52374">
    <property type="entry name" value="Nucleotidylyl transferase"/>
    <property type="match status" value="1"/>
</dbReference>
<evidence type="ECO:0000313" key="9">
    <source>
        <dbReference type="Proteomes" id="UP000009296"/>
    </source>
</evidence>
<keyword evidence="5" id="KW-0520">NAD</keyword>
<accession>F8ANS9</accession>
<dbReference type="Proteomes" id="UP000009296">
    <property type="component" value="Chromosome"/>
</dbReference>
<dbReference type="EC" id="2.7.7.1" evidence="5 6"/>
<dbReference type="OrthoDB" id="264480at2157"/>
<comment type="similarity">
    <text evidence="1 5">Belongs to the archaeal NMN adenylyltransferase family.</text>
</comment>
<dbReference type="eggNOG" id="arCOG00972">
    <property type="taxonomic scope" value="Archaea"/>
</dbReference>
<comment type="catalytic activity">
    <reaction evidence="5">
        <text>beta-nicotinamide D-ribonucleotide + ATP + H(+) = diphosphate + NAD(+)</text>
        <dbReference type="Rhea" id="RHEA:21360"/>
        <dbReference type="ChEBI" id="CHEBI:14649"/>
        <dbReference type="ChEBI" id="CHEBI:15378"/>
        <dbReference type="ChEBI" id="CHEBI:30616"/>
        <dbReference type="ChEBI" id="CHEBI:33019"/>
        <dbReference type="ChEBI" id="CHEBI:57540"/>
        <dbReference type="EC" id="2.7.7.1"/>
    </reaction>
</comment>
<dbReference type="GO" id="GO:0005524">
    <property type="term" value="F:ATP binding"/>
    <property type="evidence" value="ECO:0007669"/>
    <property type="project" value="UniProtKB-KW"/>
</dbReference>
<dbReference type="Pfam" id="PF01467">
    <property type="entry name" value="CTP_transf_like"/>
    <property type="match status" value="1"/>
</dbReference>
<dbReference type="GO" id="GO:0000309">
    <property type="term" value="F:nicotinamide-nucleotide adenylyltransferase activity"/>
    <property type="evidence" value="ECO:0007669"/>
    <property type="project" value="UniProtKB-UniRule"/>
</dbReference>
<name>F8ANS9_METOI</name>
<keyword evidence="9" id="KW-1185">Reference proteome</keyword>
<dbReference type="STRING" id="647113.Metok_0288"/>
<evidence type="ECO:0000256" key="6">
    <source>
        <dbReference type="NCBIfam" id="TIGR01527"/>
    </source>
</evidence>
<dbReference type="InterPro" id="IPR004821">
    <property type="entry name" value="Cyt_trans-like"/>
</dbReference>
<organism evidence="8 9">
    <name type="scientific">Methanothermococcus okinawensis (strain DSM 14208 / JCM 11175 / IH1)</name>
    <dbReference type="NCBI Taxonomy" id="647113"/>
    <lineage>
        <taxon>Archaea</taxon>
        <taxon>Methanobacteriati</taxon>
        <taxon>Methanobacteriota</taxon>
        <taxon>Methanomada group</taxon>
        <taxon>Methanococci</taxon>
        <taxon>Methanococcales</taxon>
        <taxon>Methanococcaceae</taxon>
        <taxon>Methanothermococcus</taxon>
    </lineage>
</organism>
<dbReference type="PANTHER" id="PTHR21342">
    <property type="entry name" value="PHOSPHOPANTETHEINE ADENYLYLTRANSFERASE"/>
    <property type="match status" value="1"/>
</dbReference>
<evidence type="ECO:0000256" key="1">
    <source>
        <dbReference type="ARBA" id="ARBA00010124"/>
    </source>
</evidence>
<dbReference type="GeneID" id="10772405"/>
<evidence type="ECO:0000259" key="7">
    <source>
        <dbReference type="Pfam" id="PF01467"/>
    </source>
</evidence>
<dbReference type="RefSeq" id="WP_013866464.1">
    <property type="nucleotide sequence ID" value="NC_015636.1"/>
</dbReference>
<dbReference type="HOGENOM" id="CLU_108783_0_0_2"/>